<evidence type="ECO:0000313" key="2">
    <source>
        <dbReference type="EMBL" id="MBD2503904.1"/>
    </source>
</evidence>
<feature type="transmembrane region" description="Helical" evidence="1">
    <location>
        <begin position="12"/>
        <end position="32"/>
    </location>
</feature>
<reference evidence="2 3" key="1">
    <citation type="journal article" date="2020" name="ISME J.">
        <title>Comparative genomics reveals insights into cyanobacterial evolution and habitat adaptation.</title>
        <authorList>
            <person name="Chen M.Y."/>
            <person name="Teng W.K."/>
            <person name="Zhao L."/>
            <person name="Hu C.X."/>
            <person name="Zhou Y.K."/>
            <person name="Han B.P."/>
            <person name="Song L.R."/>
            <person name="Shu W.S."/>
        </authorList>
    </citation>
    <scope>NUCLEOTIDE SEQUENCE [LARGE SCALE GENOMIC DNA]</scope>
    <source>
        <strain evidence="2 3">FACHB-119</strain>
    </source>
</reference>
<keyword evidence="3" id="KW-1185">Reference proteome</keyword>
<gene>
    <name evidence="2" type="ORF">H6G83_25410</name>
</gene>
<keyword evidence="1" id="KW-1133">Transmembrane helix</keyword>
<proteinExistence type="predicted"/>
<evidence type="ECO:0000313" key="3">
    <source>
        <dbReference type="Proteomes" id="UP000661112"/>
    </source>
</evidence>
<keyword evidence="1" id="KW-0472">Membrane</keyword>
<dbReference type="EMBL" id="JACJSG010000042">
    <property type="protein sequence ID" value="MBD2503904.1"/>
    <property type="molecule type" value="Genomic_DNA"/>
</dbReference>
<organism evidence="2 3">
    <name type="scientific">Anabaena azotica FACHB-119</name>
    <dbReference type="NCBI Taxonomy" id="947527"/>
    <lineage>
        <taxon>Bacteria</taxon>
        <taxon>Bacillati</taxon>
        <taxon>Cyanobacteriota</taxon>
        <taxon>Cyanophyceae</taxon>
        <taxon>Nostocales</taxon>
        <taxon>Nostocaceae</taxon>
        <taxon>Anabaena</taxon>
        <taxon>Anabaena azotica</taxon>
    </lineage>
</organism>
<dbReference type="RefSeq" id="WP_190477145.1">
    <property type="nucleotide sequence ID" value="NZ_JACJSG010000042.1"/>
</dbReference>
<accession>A0ABR8D9X9</accession>
<keyword evidence="1" id="KW-0812">Transmembrane</keyword>
<name>A0ABR8D9X9_9NOST</name>
<evidence type="ECO:0000256" key="1">
    <source>
        <dbReference type="SAM" id="Phobius"/>
    </source>
</evidence>
<comment type="caution">
    <text evidence="2">The sequence shown here is derived from an EMBL/GenBank/DDBJ whole genome shotgun (WGS) entry which is preliminary data.</text>
</comment>
<dbReference type="Proteomes" id="UP000661112">
    <property type="component" value="Unassembled WGS sequence"/>
</dbReference>
<protein>
    <submittedName>
        <fullName evidence="2">Uncharacterized protein</fullName>
    </submittedName>
</protein>
<sequence length="239" mass="26563">MRVLDKKEINLTPLLSIGQTIILILIFFISLANSGRLGKISSTKPTLVELQDGTSIRAIPIGEKERSNAAIMNFVGRTMMNLMSWNAVPKVSEETDPRKIKLDNGVPVGTGDKKLTTNAWEAGFALSEDFRASFLREIASLTPTDVFRGDTQSALLVRHISEPEKISEGNWRIKLVSTIVFFQKKDESGKGISFNKDIYIRAVDTPPLPNNPSRQLIAAYNARKAGMEIYKIQDLDLGR</sequence>